<protein>
    <recommendedName>
        <fullName evidence="4">Tetratricopeptide repeat protein</fullName>
    </recommendedName>
</protein>
<dbReference type="EMBL" id="BONE01000133">
    <property type="protein sequence ID" value="GIF78327.1"/>
    <property type="molecule type" value="Genomic_DNA"/>
</dbReference>
<feature type="region of interest" description="Disordered" evidence="1">
    <location>
        <begin position="549"/>
        <end position="598"/>
    </location>
</feature>
<sequence length="598" mass="63817">MAIIDWLRRSKREQPLHKTAALVDDAVAHSRAGRHDEAVKVCLRAVAALEAHAKRDRRAVVGMLSLAYRNLAEFMWDASRSPEAVGHAETSVRLARELYTVDRDGDMLAIALGAYALGLLSGGRAPEALAAAREARELSDSDRALSRILSPYSMALAATGQDDEALAVNAQELDLQRRLADGQPVDSQPYRNLGFALNNHANRLHRAGRWQECLDVGAEAVAHFRAAAAQRPDLLSGVALALRNQAAHLGAADRLADALTAAEEAVGLSRDLAANRPAAHRPLLASSLRAYGARLAALGRRAEALAATGESVALYRELAASDPGAYLATLDAVEANLRAITEDPDDDRALAAEAVRRYRELAGADRGTHPDHRGTHPDHRAAHPDHRAAHPDHRAAHRAALATAIADLRAVTEDPDDRLALAAEAVDLRRELAAGARAEHLPGLAAAVAILATSLVDADRLDEALVAGAEALALERELAETDRPAIIDMHARTLRQQAARLDRAGRPEEALALGEQAIAAAREALAGDQTTGHLTLALALEQQAGRLRVERGRAARRPKKAGTVPVPPKGPMEAMAREARQLRAAHRQQSSGRRGGHG</sequence>
<dbReference type="InterPro" id="IPR011990">
    <property type="entry name" value="TPR-like_helical_dom_sf"/>
</dbReference>
<feature type="region of interest" description="Disordered" evidence="1">
    <location>
        <begin position="363"/>
        <end position="386"/>
    </location>
</feature>
<dbReference type="Proteomes" id="UP000604117">
    <property type="component" value="Unassembled WGS sequence"/>
</dbReference>
<proteinExistence type="predicted"/>
<dbReference type="SMART" id="SM00028">
    <property type="entry name" value="TPR"/>
    <property type="match status" value="5"/>
</dbReference>
<gene>
    <name evidence="2" type="ORF">Asi02nite_78450</name>
</gene>
<accession>A0ABQ4D464</accession>
<evidence type="ECO:0000313" key="2">
    <source>
        <dbReference type="EMBL" id="GIF78327.1"/>
    </source>
</evidence>
<evidence type="ECO:0000313" key="3">
    <source>
        <dbReference type="Proteomes" id="UP000604117"/>
    </source>
</evidence>
<name>A0ABQ4D464_9ACTN</name>
<dbReference type="RefSeq" id="WP_203719156.1">
    <property type="nucleotide sequence ID" value="NZ_BONE01000133.1"/>
</dbReference>
<dbReference type="InterPro" id="IPR019734">
    <property type="entry name" value="TPR_rpt"/>
</dbReference>
<comment type="caution">
    <text evidence="2">The sequence shown here is derived from an EMBL/GenBank/DDBJ whole genome shotgun (WGS) entry which is preliminary data.</text>
</comment>
<dbReference type="SUPFAM" id="SSF48452">
    <property type="entry name" value="TPR-like"/>
    <property type="match status" value="1"/>
</dbReference>
<organism evidence="2 3">
    <name type="scientific">Asanoa siamensis</name>
    <dbReference type="NCBI Taxonomy" id="926357"/>
    <lineage>
        <taxon>Bacteria</taxon>
        <taxon>Bacillati</taxon>
        <taxon>Actinomycetota</taxon>
        <taxon>Actinomycetes</taxon>
        <taxon>Micromonosporales</taxon>
        <taxon>Micromonosporaceae</taxon>
        <taxon>Asanoa</taxon>
    </lineage>
</organism>
<dbReference type="Gene3D" id="1.25.40.10">
    <property type="entry name" value="Tetratricopeptide repeat domain"/>
    <property type="match status" value="3"/>
</dbReference>
<reference evidence="2 3" key="1">
    <citation type="submission" date="2021-01" db="EMBL/GenBank/DDBJ databases">
        <title>Whole genome shotgun sequence of Asanoa siamensis NBRC 107932.</title>
        <authorList>
            <person name="Komaki H."/>
            <person name="Tamura T."/>
        </authorList>
    </citation>
    <scope>NUCLEOTIDE SEQUENCE [LARGE SCALE GENOMIC DNA]</scope>
    <source>
        <strain evidence="2 3">NBRC 107932</strain>
    </source>
</reference>
<evidence type="ECO:0000256" key="1">
    <source>
        <dbReference type="SAM" id="MobiDB-lite"/>
    </source>
</evidence>
<keyword evidence="3" id="KW-1185">Reference proteome</keyword>
<evidence type="ECO:0008006" key="4">
    <source>
        <dbReference type="Google" id="ProtNLM"/>
    </source>
</evidence>